<dbReference type="PANTHER" id="PTHR43157:SF31">
    <property type="entry name" value="PHOSPHATIDYLINOSITOL-GLYCAN BIOSYNTHESIS CLASS F PROTEIN"/>
    <property type="match status" value="1"/>
</dbReference>
<dbReference type="AlphaFoldDB" id="A0A226WTL4"/>
<name>A0A226WTL4_CABSO</name>
<dbReference type="RefSeq" id="WP_089164295.1">
    <property type="nucleotide sequence ID" value="NZ_MTHB01000232.1"/>
</dbReference>
<gene>
    <name evidence="2" type="ORF">BSU04_33575</name>
</gene>
<dbReference type="PRINTS" id="PR00081">
    <property type="entry name" value="GDHRDH"/>
</dbReference>
<dbReference type="GO" id="GO:0016491">
    <property type="term" value="F:oxidoreductase activity"/>
    <property type="evidence" value="ECO:0007669"/>
    <property type="project" value="UniProtKB-KW"/>
</dbReference>
<organism evidence="2 3">
    <name type="scientific">Caballeronia sordidicola</name>
    <name type="common">Burkholderia sordidicola</name>
    <dbReference type="NCBI Taxonomy" id="196367"/>
    <lineage>
        <taxon>Bacteria</taxon>
        <taxon>Pseudomonadati</taxon>
        <taxon>Pseudomonadota</taxon>
        <taxon>Betaproteobacteria</taxon>
        <taxon>Burkholderiales</taxon>
        <taxon>Burkholderiaceae</taxon>
        <taxon>Caballeronia</taxon>
    </lineage>
</organism>
<dbReference type="SUPFAM" id="SSF51735">
    <property type="entry name" value="NAD(P)-binding Rossmann-fold domains"/>
    <property type="match status" value="1"/>
</dbReference>
<reference evidence="3" key="1">
    <citation type="submission" date="2017-01" db="EMBL/GenBank/DDBJ databases">
        <title>Genome Analysis of Deinococcus marmoris KOPRI26562.</title>
        <authorList>
            <person name="Kim J.H."/>
            <person name="Oh H.-M."/>
        </authorList>
    </citation>
    <scope>NUCLEOTIDE SEQUENCE [LARGE SCALE GENOMIC DNA]</scope>
    <source>
        <strain evidence="3">PAMC 26633</strain>
    </source>
</reference>
<dbReference type="PANTHER" id="PTHR43157">
    <property type="entry name" value="PHOSPHATIDYLINOSITOL-GLYCAN BIOSYNTHESIS CLASS F PROTEIN-RELATED"/>
    <property type="match status" value="1"/>
</dbReference>
<dbReference type="Proteomes" id="UP000214720">
    <property type="component" value="Unassembled WGS sequence"/>
</dbReference>
<proteinExistence type="predicted"/>
<evidence type="ECO:0000256" key="1">
    <source>
        <dbReference type="ARBA" id="ARBA00023002"/>
    </source>
</evidence>
<evidence type="ECO:0000313" key="3">
    <source>
        <dbReference type="Proteomes" id="UP000214720"/>
    </source>
</evidence>
<dbReference type="OrthoDB" id="5786478at2"/>
<dbReference type="InterPro" id="IPR002347">
    <property type="entry name" value="SDR_fam"/>
</dbReference>
<sequence>MNITAVLTGATGGIGNEIARGLLRQGATVIVGVRNVAKGEAARTDLAKEPGGGNVEVLPLDVSNMRSVREFATAVAREHPTLQLLINTAGAWFNERVETGEGHELTLATNVLGPHLLTQLLLPQLRAGKPARIVNFSSSTVGNYDASDLGWKKRKYDGFKAYTQSKQIMRMMTWKLAQRLQGTGVVANTVDPGIVKTDFLQNTTGFVAGTFALAAKLIGVTPEKGAATPLWVALAPELANVSGKHFAGHKERDGRFREQAPLDELDKQLDEITSISWAAAAA</sequence>
<dbReference type="Pfam" id="PF00106">
    <property type="entry name" value="adh_short"/>
    <property type="match status" value="1"/>
</dbReference>
<dbReference type="EMBL" id="MTHB01000232">
    <property type="protein sequence ID" value="OXC74107.1"/>
    <property type="molecule type" value="Genomic_DNA"/>
</dbReference>
<accession>A0A226WTL4</accession>
<evidence type="ECO:0000313" key="2">
    <source>
        <dbReference type="EMBL" id="OXC74107.1"/>
    </source>
</evidence>
<keyword evidence="1" id="KW-0560">Oxidoreductase</keyword>
<protein>
    <submittedName>
        <fullName evidence="2">Retinol dehydrogenase 13</fullName>
    </submittedName>
</protein>
<dbReference type="InterPro" id="IPR036291">
    <property type="entry name" value="NAD(P)-bd_dom_sf"/>
</dbReference>
<comment type="caution">
    <text evidence="2">The sequence shown here is derived from an EMBL/GenBank/DDBJ whole genome shotgun (WGS) entry which is preliminary data.</text>
</comment>
<dbReference type="Gene3D" id="3.40.50.720">
    <property type="entry name" value="NAD(P)-binding Rossmann-like Domain"/>
    <property type="match status" value="1"/>
</dbReference>